<reference evidence="2" key="1">
    <citation type="journal article" date="2020" name="Phytopathology">
        <title>Genome Sequence Resources of Colletotrichum truncatum, C. plurivorum, C. musicola, and C. sojae: Four Species Pathogenic to Soybean (Glycine max).</title>
        <authorList>
            <person name="Rogerio F."/>
            <person name="Boufleur T.R."/>
            <person name="Ciampi-Guillardi M."/>
            <person name="Sukno S.A."/>
            <person name="Thon M.R."/>
            <person name="Massola Junior N.S."/>
            <person name="Baroncelli R."/>
        </authorList>
    </citation>
    <scope>NUCLEOTIDE SEQUENCE</scope>
    <source>
        <strain evidence="2">LFN0074</strain>
    </source>
</reference>
<protein>
    <submittedName>
        <fullName evidence="2">Uncharacterized protein</fullName>
    </submittedName>
</protein>
<organism evidence="2 3">
    <name type="scientific">Colletotrichum musicola</name>
    <dbReference type="NCBI Taxonomy" id="2175873"/>
    <lineage>
        <taxon>Eukaryota</taxon>
        <taxon>Fungi</taxon>
        <taxon>Dikarya</taxon>
        <taxon>Ascomycota</taxon>
        <taxon>Pezizomycotina</taxon>
        <taxon>Sordariomycetes</taxon>
        <taxon>Hypocreomycetidae</taxon>
        <taxon>Glomerellales</taxon>
        <taxon>Glomerellaceae</taxon>
        <taxon>Colletotrichum</taxon>
        <taxon>Colletotrichum orchidearum species complex</taxon>
    </lineage>
</organism>
<name>A0A8H6NWA3_9PEZI</name>
<accession>A0A8H6NWA3</accession>
<dbReference type="AlphaFoldDB" id="A0A8H6NWA3"/>
<evidence type="ECO:0000313" key="2">
    <source>
        <dbReference type="EMBL" id="KAF6843739.1"/>
    </source>
</evidence>
<evidence type="ECO:0000313" key="3">
    <source>
        <dbReference type="Proteomes" id="UP000639643"/>
    </source>
</evidence>
<proteinExistence type="predicted"/>
<sequence>MVRGRVTRRTDNNTVSHRWTGHYTHRGGSDLYSSGVPCNGGQVEVRSDVVLLGRDCSTFHPAADASPAAGCVFSPLEDTRHAGNPTIRHRRSCVEQHGAVVSAGPRSPTADQPAG</sequence>
<dbReference type="EMBL" id="WIGM01000032">
    <property type="protein sequence ID" value="KAF6843739.1"/>
    <property type="molecule type" value="Genomic_DNA"/>
</dbReference>
<feature type="region of interest" description="Disordered" evidence="1">
    <location>
        <begin position="96"/>
        <end position="115"/>
    </location>
</feature>
<keyword evidence="3" id="KW-1185">Reference proteome</keyword>
<dbReference type="Proteomes" id="UP000639643">
    <property type="component" value="Unassembled WGS sequence"/>
</dbReference>
<gene>
    <name evidence="2" type="ORF">CMUS01_01749</name>
</gene>
<evidence type="ECO:0000256" key="1">
    <source>
        <dbReference type="SAM" id="MobiDB-lite"/>
    </source>
</evidence>
<comment type="caution">
    <text evidence="2">The sequence shown here is derived from an EMBL/GenBank/DDBJ whole genome shotgun (WGS) entry which is preliminary data.</text>
</comment>